<sequence>MLLVMLLMVLASSMVFIQVELENTMQVHDLLAFLLARSYNNFRVTDKDLFSTGAQPAIASAPSPIPVPPPCPPISQLPSSSLRICGNSPPPTLLPELKATTSAQFPTTSTPRQMELKPASHQVRYYV</sequence>
<dbReference type="AlphaFoldDB" id="A0A016UXB0"/>
<name>A0A016UXB0_9BILA</name>
<keyword evidence="4" id="KW-1185">Reference proteome</keyword>
<dbReference type="EMBL" id="JARK01001360">
    <property type="protein sequence ID" value="EYC19417.1"/>
    <property type="molecule type" value="Genomic_DNA"/>
</dbReference>
<proteinExistence type="predicted"/>
<feature type="compositionally biased region" description="Polar residues" evidence="1">
    <location>
        <begin position="103"/>
        <end position="112"/>
    </location>
</feature>
<evidence type="ECO:0000313" key="3">
    <source>
        <dbReference type="EMBL" id="EYC19417.1"/>
    </source>
</evidence>
<evidence type="ECO:0000256" key="2">
    <source>
        <dbReference type="SAM" id="SignalP"/>
    </source>
</evidence>
<evidence type="ECO:0000313" key="4">
    <source>
        <dbReference type="Proteomes" id="UP000024635"/>
    </source>
</evidence>
<feature type="signal peptide" evidence="2">
    <location>
        <begin position="1"/>
        <end position="21"/>
    </location>
</feature>
<gene>
    <name evidence="3" type="primary">Acey_s0024.g1074</name>
    <name evidence="3" type="ORF">Y032_0024g1074</name>
</gene>
<reference evidence="4" key="1">
    <citation type="journal article" date="2015" name="Nat. Genet.">
        <title>The genome and transcriptome of the zoonotic hookworm Ancylostoma ceylanicum identify infection-specific gene families.</title>
        <authorList>
            <person name="Schwarz E.M."/>
            <person name="Hu Y."/>
            <person name="Antoshechkin I."/>
            <person name="Miller M.M."/>
            <person name="Sternberg P.W."/>
            <person name="Aroian R.V."/>
        </authorList>
    </citation>
    <scope>NUCLEOTIDE SEQUENCE</scope>
    <source>
        <strain evidence="4">HY135</strain>
    </source>
</reference>
<keyword evidence="2" id="KW-0732">Signal</keyword>
<evidence type="ECO:0000256" key="1">
    <source>
        <dbReference type="SAM" id="MobiDB-lite"/>
    </source>
</evidence>
<accession>A0A016UXB0</accession>
<feature type="chain" id="PRO_5001492797" evidence="2">
    <location>
        <begin position="22"/>
        <end position="127"/>
    </location>
</feature>
<protein>
    <submittedName>
        <fullName evidence="3">Uncharacterized protein</fullName>
    </submittedName>
</protein>
<feature type="region of interest" description="Disordered" evidence="1">
    <location>
        <begin position="103"/>
        <end position="127"/>
    </location>
</feature>
<organism evidence="3 4">
    <name type="scientific">Ancylostoma ceylanicum</name>
    <dbReference type="NCBI Taxonomy" id="53326"/>
    <lineage>
        <taxon>Eukaryota</taxon>
        <taxon>Metazoa</taxon>
        <taxon>Ecdysozoa</taxon>
        <taxon>Nematoda</taxon>
        <taxon>Chromadorea</taxon>
        <taxon>Rhabditida</taxon>
        <taxon>Rhabditina</taxon>
        <taxon>Rhabditomorpha</taxon>
        <taxon>Strongyloidea</taxon>
        <taxon>Ancylostomatidae</taxon>
        <taxon>Ancylostomatinae</taxon>
        <taxon>Ancylostoma</taxon>
    </lineage>
</organism>
<dbReference type="Proteomes" id="UP000024635">
    <property type="component" value="Unassembled WGS sequence"/>
</dbReference>
<comment type="caution">
    <text evidence="3">The sequence shown here is derived from an EMBL/GenBank/DDBJ whole genome shotgun (WGS) entry which is preliminary data.</text>
</comment>